<gene>
    <name evidence="2" type="ORF">G5C51_03130</name>
</gene>
<evidence type="ECO:0000313" key="3">
    <source>
        <dbReference type="Proteomes" id="UP000481583"/>
    </source>
</evidence>
<dbReference type="AlphaFoldDB" id="A0A6G4TV31"/>
<feature type="transmembrane region" description="Helical" evidence="1">
    <location>
        <begin position="12"/>
        <end position="34"/>
    </location>
</feature>
<keyword evidence="1" id="KW-0472">Membrane</keyword>
<keyword evidence="1" id="KW-0812">Transmembrane</keyword>
<evidence type="ECO:0000256" key="1">
    <source>
        <dbReference type="SAM" id="Phobius"/>
    </source>
</evidence>
<name>A0A6G4TV31_9ACTN</name>
<sequence>MAGGRSSGRRSAAYSVLTFTALAVALGVCVSWLVTATPKWEPVIQTLALVAAISGVFAERRAAAQEREGQALHALTDELLKNTAILTDRRFEPLDPGRPVHRVFPRPVLSATDTALVSGVFAHRSHAELVALLHEWRDAVYELNRRLDLAELRSFVVEAESAELLRVDADLRREDGHLDRARTLRDRMEALLRGRYGYDEGVVERLGRLPAAG</sequence>
<evidence type="ECO:0000313" key="2">
    <source>
        <dbReference type="EMBL" id="NGN62897.1"/>
    </source>
</evidence>
<keyword evidence="3" id="KW-1185">Reference proteome</keyword>
<accession>A0A6G4TV31</accession>
<dbReference type="Proteomes" id="UP000481583">
    <property type="component" value="Unassembled WGS sequence"/>
</dbReference>
<comment type="caution">
    <text evidence="2">The sequence shown here is derived from an EMBL/GenBank/DDBJ whole genome shotgun (WGS) entry which is preliminary data.</text>
</comment>
<organism evidence="2 3">
    <name type="scientific">Streptomyces coryli</name>
    <dbReference type="NCBI Taxonomy" id="1128680"/>
    <lineage>
        <taxon>Bacteria</taxon>
        <taxon>Bacillati</taxon>
        <taxon>Actinomycetota</taxon>
        <taxon>Actinomycetes</taxon>
        <taxon>Kitasatosporales</taxon>
        <taxon>Streptomycetaceae</taxon>
        <taxon>Streptomyces</taxon>
    </lineage>
</organism>
<dbReference type="RefSeq" id="WP_165231162.1">
    <property type="nucleotide sequence ID" value="NZ_JAAKZV010000006.1"/>
</dbReference>
<protein>
    <submittedName>
        <fullName evidence="2">Uncharacterized protein</fullName>
    </submittedName>
</protein>
<reference evidence="2 3" key="1">
    <citation type="submission" date="2020-02" db="EMBL/GenBank/DDBJ databases">
        <title>Whole-genome analyses of novel actinobacteria.</title>
        <authorList>
            <person name="Sahin N."/>
        </authorList>
    </citation>
    <scope>NUCLEOTIDE SEQUENCE [LARGE SCALE GENOMIC DNA]</scope>
    <source>
        <strain evidence="2 3">A7024</strain>
    </source>
</reference>
<dbReference type="EMBL" id="JAAKZV010000006">
    <property type="protein sequence ID" value="NGN62897.1"/>
    <property type="molecule type" value="Genomic_DNA"/>
</dbReference>
<keyword evidence="1" id="KW-1133">Transmembrane helix</keyword>
<proteinExistence type="predicted"/>